<dbReference type="InterPro" id="IPR005149">
    <property type="entry name" value="Tscrpt_reg_PadR_N"/>
</dbReference>
<dbReference type="SUPFAM" id="SSF46785">
    <property type="entry name" value="Winged helix' DNA-binding domain"/>
    <property type="match status" value="1"/>
</dbReference>
<name>A0A2U1TGS0_9MICO</name>
<evidence type="ECO:0000313" key="4">
    <source>
        <dbReference type="Proteomes" id="UP000244962"/>
    </source>
</evidence>
<dbReference type="Proteomes" id="UP000244962">
    <property type="component" value="Unassembled WGS sequence"/>
</dbReference>
<dbReference type="InterPro" id="IPR036390">
    <property type="entry name" value="WH_DNA-bd_sf"/>
</dbReference>
<gene>
    <name evidence="3" type="ORF">DF223_01680</name>
</gene>
<protein>
    <submittedName>
        <fullName evidence="3">PadR family transcriptional regulator</fullName>
    </submittedName>
</protein>
<organism evidence="3 4">
    <name type="scientific">Mycetocola zhujimingii</name>
    <dbReference type="NCBI Taxonomy" id="2079792"/>
    <lineage>
        <taxon>Bacteria</taxon>
        <taxon>Bacillati</taxon>
        <taxon>Actinomycetota</taxon>
        <taxon>Actinomycetes</taxon>
        <taxon>Micrococcales</taxon>
        <taxon>Microbacteriaceae</taxon>
        <taxon>Mycetocola</taxon>
    </lineage>
</organism>
<comment type="caution">
    <text evidence="3">The sequence shown here is derived from an EMBL/GenBank/DDBJ whole genome shotgun (WGS) entry which is preliminary data.</text>
</comment>
<feature type="domain" description="Transcription regulator PadR N-terminal" evidence="2">
    <location>
        <begin position="64"/>
        <end position="133"/>
    </location>
</feature>
<dbReference type="Gene3D" id="1.10.10.10">
    <property type="entry name" value="Winged helix-like DNA-binding domain superfamily/Winged helix DNA-binding domain"/>
    <property type="match status" value="1"/>
</dbReference>
<sequence length="252" mass="27017">MRCSIRYSVVRQSAVLVIMPQIAQESQRCDYADPACRRISILGRDSICRIVVTGGNPMAVKDAILAILTLGSAYGLQLRDELAARAPHRAGVNVGQIYSTLDRLVRDGLIRSDTATDDNLPLYTLTPTGHAAASDWLGVPTAPDVRNWADMADQVLVASSLPGSGWRKVIAMQLDSWTASLADAVPSGDDSGSPALRVELARSADERIARAAIDWLGDVDARLTAAGDPSVPLRSTRPLRGRRPGPMLNDHA</sequence>
<dbReference type="EMBL" id="QEFB01000001">
    <property type="protein sequence ID" value="PWC08091.1"/>
    <property type="molecule type" value="Genomic_DNA"/>
</dbReference>
<reference evidence="4" key="1">
    <citation type="submission" date="2018-04" db="EMBL/GenBank/DDBJ databases">
        <authorList>
            <person name="Liu S."/>
            <person name="Wang Z."/>
            <person name="Li J."/>
        </authorList>
    </citation>
    <scope>NUCLEOTIDE SEQUENCE [LARGE SCALE GENOMIC DNA]</scope>
    <source>
        <strain evidence="4">622</strain>
    </source>
</reference>
<dbReference type="Pfam" id="PF03551">
    <property type="entry name" value="PadR"/>
    <property type="match status" value="1"/>
</dbReference>
<accession>A0A2U1TGS0</accession>
<evidence type="ECO:0000313" key="3">
    <source>
        <dbReference type="EMBL" id="PWC08091.1"/>
    </source>
</evidence>
<evidence type="ECO:0000256" key="1">
    <source>
        <dbReference type="SAM" id="MobiDB-lite"/>
    </source>
</evidence>
<feature type="region of interest" description="Disordered" evidence="1">
    <location>
        <begin position="226"/>
        <end position="252"/>
    </location>
</feature>
<dbReference type="InterPro" id="IPR036388">
    <property type="entry name" value="WH-like_DNA-bd_sf"/>
</dbReference>
<dbReference type="AlphaFoldDB" id="A0A2U1TGS0"/>
<evidence type="ECO:0000259" key="2">
    <source>
        <dbReference type="Pfam" id="PF03551"/>
    </source>
</evidence>
<proteinExistence type="predicted"/>
<keyword evidence="4" id="KW-1185">Reference proteome</keyword>